<accession>A0A844QJ14</accession>
<dbReference type="Proteomes" id="UP000463224">
    <property type="component" value="Unassembled WGS sequence"/>
</dbReference>
<dbReference type="SMART" id="SM00347">
    <property type="entry name" value="HTH_MARR"/>
    <property type="match status" value="1"/>
</dbReference>
<feature type="domain" description="HTH marR-type" evidence="4">
    <location>
        <begin position="22"/>
        <end position="158"/>
    </location>
</feature>
<evidence type="ECO:0000256" key="2">
    <source>
        <dbReference type="ARBA" id="ARBA00023125"/>
    </source>
</evidence>
<proteinExistence type="predicted"/>
<dbReference type="InterPro" id="IPR036388">
    <property type="entry name" value="WH-like_DNA-bd_sf"/>
</dbReference>
<evidence type="ECO:0000259" key="4">
    <source>
        <dbReference type="PROSITE" id="PS50995"/>
    </source>
</evidence>
<keyword evidence="2" id="KW-0238">DNA-binding</keyword>
<evidence type="ECO:0000256" key="1">
    <source>
        <dbReference type="ARBA" id="ARBA00023015"/>
    </source>
</evidence>
<dbReference type="InterPro" id="IPR023187">
    <property type="entry name" value="Tscrpt_reg_MarR-type_CS"/>
</dbReference>
<dbReference type="EMBL" id="WPHG01000004">
    <property type="protein sequence ID" value="MVA99197.1"/>
    <property type="molecule type" value="Genomic_DNA"/>
</dbReference>
<dbReference type="AlphaFoldDB" id="A0A844QJ14"/>
<dbReference type="GO" id="GO:0003677">
    <property type="term" value="F:DNA binding"/>
    <property type="evidence" value="ECO:0007669"/>
    <property type="project" value="UniProtKB-KW"/>
</dbReference>
<evidence type="ECO:0000313" key="6">
    <source>
        <dbReference type="Proteomes" id="UP000463224"/>
    </source>
</evidence>
<evidence type="ECO:0000313" key="5">
    <source>
        <dbReference type="EMBL" id="MVA99197.1"/>
    </source>
</evidence>
<reference evidence="5 6" key="1">
    <citation type="submission" date="2019-12" db="EMBL/GenBank/DDBJ databases">
        <title>Nitratireductor arenosus sp. nov., Isolated from sea sand, Jeju island, South Korea.</title>
        <authorList>
            <person name="Kim W."/>
        </authorList>
    </citation>
    <scope>NUCLEOTIDE SEQUENCE [LARGE SCALE GENOMIC DNA]</scope>
    <source>
        <strain evidence="5 6">CAU 1489</strain>
    </source>
</reference>
<dbReference type="PROSITE" id="PS01117">
    <property type="entry name" value="HTH_MARR_1"/>
    <property type="match status" value="1"/>
</dbReference>
<dbReference type="InterPro" id="IPR036390">
    <property type="entry name" value="WH_DNA-bd_sf"/>
</dbReference>
<name>A0A844QJ14_9HYPH</name>
<dbReference type="RefSeq" id="WP_156714144.1">
    <property type="nucleotide sequence ID" value="NZ_WPHG01000004.1"/>
</dbReference>
<gene>
    <name evidence="5" type="ORF">GN330_18275</name>
</gene>
<keyword evidence="3" id="KW-0804">Transcription</keyword>
<dbReference type="PANTHER" id="PTHR42756:SF1">
    <property type="entry name" value="TRANSCRIPTIONAL REPRESSOR OF EMRAB OPERON"/>
    <property type="match status" value="1"/>
</dbReference>
<keyword evidence="1" id="KW-0805">Transcription regulation</keyword>
<dbReference type="GO" id="GO:0003700">
    <property type="term" value="F:DNA-binding transcription factor activity"/>
    <property type="evidence" value="ECO:0007669"/>
    <property type="project" value="InterPro"/>
</dbReference>
<keyword evidence="6" id="KW-1185">Reference proteome</keyword>
<dbReference type="InterPro" id="IPR000835">
    <property type="entry name" value="HTH_MarR-typ"/>
</dbReference>
<dbReference type="PRINTS" id="PR00598">
    <property type="entry name" value="HTHMARR"/>
</dbReference>
<dbReference type="PROSITE" id="PS50995">
    <property type="entry name" value="HTH_MARR_2"/>
    <property type="match status" value="1"/>
</dbReference>
<evidence type="ECO:0000256" key="3">
    <source>
        <dbReference type="ARBA" id="ARBA00023163"/>
    </source>
</evidence>
<dbReference type="SUPFAM" id="SSF46785">
    <property type="entry name" value="Winged helix' DNA-binding domain"/>
    <property type="match status" value="1"/>
</dbReference>
<comment type="caution">
    <text evidence="5">The sequence shown here is derived from an EMBL/GenBank/DDBJ whole genome shotgun (WGS) entry which is preliminary data.</text>
</comment>
<sequence length="166" mass="17932">MDRVTLAIAQWQRERPDLDILPMAVLGRIAVAARAVARDHLDPLFARFGLQAGDFDVLATLRRAGAPYALSPTELYTATMVTSGTMTSRLDRLEGKGLIARAPDPRDRRALRAGLTEKGRALIDEAVSAHVENEARVVAALSRAEQEQLDALLAKLLAGLPEAEPG</sequence>
<organism evidence="5 6">
    <name type="scientific">Nitratireductor arenosus</name>
    <dbReference type="NCBI Taxonomy" id="2682096"/>
    <lineage>
        <taxon>Bacteria</taxon>
        <taxon>Pseudomonadati</taxon>
        <taxon>Pseudomonadota</taxon>
        <taxon>Alphaproteobacteria</taxon>
        <taxon>Hyphomicrobiales</taxon>
        <taxon>Phyllobacteriaceae</taxon>
        <taxon>Nitratireductor</taxon>
    </lineage>
</organism>
<dbReference type="Pfam" id="PF12802">
    <property type="entry name" value="MarR_2"/>
    <property type="match status" value="1"/>
</dbReference>
<dbReference type="Gene3D" id="1.10.10.10">
    <property type="entry name" value="Winged helix-like DNA-binding domain superfamily/Winged helix DNA-binding domain"/>
    <property type="match status" value="1"/>
</dbReference>
<dbReference type="PANTHER" id="PTHR42756">
    <property type="entry name" value="TRANSCRIPTIONAL REGULATOR, MARR"/>
    <property type="match status" value="1"/>
</dbReference>
<protein>
    <submittedName>
        <fullName evidence="5">MarR family transcriptional regulator</fullName>
    </submittedName>
</protein>